<reference evidence="6 7" key="1">
    <citation type="journal article" date="2016" name="ISME J.">
        <title>Global occurrence and heterogeneity of the Roseobacter-clade species Ruegeria mobilis.</title>
        <authorList>
            <person name="Sonnenschein E."/>
            <person name="Gram L."/>
        </authorList>
    </citation>
    <scope>NUCLEOTIDE SEQUENCE [LARGE SCALE GENOMIC DNA]</scope>
    <source>
        <strain evidence="6 7">F1926</strain>
    </source>
</reference>
<evidence type="ECO:0000256" key="1">
    <source>
        <dbReference type="ARBA" id="ARBA00004453"/>
    </source>
</evidence>
<dbReference type="EMBL" id="CP015230">
    <property type="protein sequence ID" value="ANP40210.1"/>
    <property type="molecule type" value="Genomic_DNA"/>
</dbReference>
<dbReference type="GO" id="GO:0032993">
    <property type="term" value="C:protein-DNA complex"/>
    <property type="evidence" value="ECO:0007669"/>
    <property type="project" value="TreeGrafter"/>
</dbReference>
<dbReference type="InterPro" id="IPR037150">
    <property type="entry name" value="H-NS_C_dom_sf"/>
</dbReference>
<dbReference type="SMART" id="SM00528">
    <property type="entry name" value="HNS"/>
    <property type="match status" value="1"/>
</dbReference>
<dbReference type="GO" id="GO:0003681">
    <property type="term" value="F:bent DNA binding"/>
    <property type="evidence" value="ECO:0007669"/>
    <property type="project" value="TreeGrafter"/>
</dbReference>
<dbReference type="GO" id="GO:0003680">
    <property type="term" value="F:minor groove of adenine-thymine-rich DNA binding"/>
    <property type="evidence" value="ECO:0007669"/>
    <property type="project" value="TreeGrafter"/>
</dbReference>
<dbReference type="OrthoDB" id="5297879at2"/>
<sequence>MTDLNNMSLEELKALEKEVGAAIKTFEARKLAEARDVLTAKAKELGVSIDEVFGVKSGKVKTPVAPKYRHPENPSLTWSGRGRQPDWFKEAIEAGADKSDLLI</sequence>
<dbReference type="AlphaFoldDB" id="A0A1B1A0U7"/>
<dbReference type="GO" id="GO:0005829">
    <property type="term" value="C:cytosol"/>
    <property type="evidence" value="ECO:0007669"/>
    <property type="project" value="TreeGrafter"/>
</dbReference>
<keyword evidence="4" id="KW-0238">DNA-binding</keyword>
<dbReference type="InterPro" id="IPR027444">
    <property type="entry name" value="H-NS_C_dom"/>
</dbReference>
<protein>
    <submittedName>
        <fullName evidence="6">Transcriptional regulator</fullName>
    </submittedName>
</protein>
<dbReference type="GO" id="GO:0000976">
    <property type="term" value="F:transcription cis-regulatory region binding"/>
    <property type="evidence" value="ECO:0007669"/>
    <property type="project" value="TreeGrafter"/>
</dbReference>
<dbReference type="SUPFAM" id="SSF81273">
    <property type="entry name" value="H-NS histone-like proteins"/>
    <property type="match status" value="1"/>
</dbReference>
<keyword evidence="3" id="KW-0963">Cytoplasm</keyword>
<dbReference type="GO" id="GO:0001217">
    <property type="term" value="F:DNA-binding transcription repressor activity"/>
    <property type="evidence" value="ECO:0007669"/>
    <property type="project" value="TreeGrafter"/>
</dbReference>
<gene>
    <name evidence="6" type="ORF">K529_005465</name>
</gene>
<proteinExistence type="inferred from homology"/>
<dbReference type="KEGG" id="rmb:K529_005465"/>
<dbReference type="Proteomes" id="UP000013243">
    <property type="component" value="Chromosome"/>
</dbReference>
<evidence type="ECO:0000313" key="7">
    <source>
        <dbReference type="Proteomes" id="UP000013243"/>
    </source>
</evidence>
<accession>A0A1B1A0U7</accession>
<comment type="subcellular location">
    <subcellularLocation>
        <location evidence="1">Cytoplasm</location>
        <location evidence="1">Nucleoid</location>
    </subcellularLocation>
</comment>
<dbReference type="GO" id="GO:0009295">
    <property type="term" value="C:nucleoid"/>
    <property type="evidence" value="ECO:0007669"/>
    <property type="project" value="UniProtKB-SubCell"/>
</dbReference>
<evidence type="ECO:0000256" key="4">
    <source>
        <dbReference type="ARBA" id="ARBA00023125"/>
    </source>
</evidence>
<evidence type="ECO:0000313" key="6">
    <source>
        <dbReference type="EMBL" id="ANP40210.1"/>
    </source>
</evidence>
<evidence type="ECO:0000256" key="3">
    <source>
        <dbReference type="ARBA" id="ARBA00022490"/>
    </source>
</evidence>
<evidence type="ECO:0000256" key="2">
    <source>
        <dbReference type="ARBA" id="ARBA00010610"/>
    </source>
</evidence>
<dbReference type="Gene3D" id="4.10.430.10">
    <property type="entry name" value="Histone-like protein H-NS, C-terminal domain"/>
    <property type="match status" value="1"/>
</dbReference>
<feature type="domain" description="DNA-binding protein H-NS-like C-terminal" evidence="5">
    <location>
        <begin position="58"/>
        <end position="103"/>
    </location>
</feature>
<evidence type="ECO:0000259" key="5">
    <source>
        <dbReference type="SMART" id="SM00528"/>
    </source>
</evidence>
<name>A0A1B1A0U7_9RHOB</name>
<dbReference type="PANTHER" id="PTHR38097">
    <property type="match status" value="1"/>
</dbReference>
<dbReference type="Pfam" id="PF00816">
    <property type="entry name" value="Histone_HNS"/>
    <property type="match status" value="1"/>
</dbReference>
<comment type="similarity">
    <text evidence="2">Belongs to the histone-like protein H-NS family.</text>
</comment>
<organism evidence="6 7">
    <name type="scientific">Tritonibacter mobilis F1926</name>
    <dbReference type="NCBI Taxonomy" id="1265309"/>
    <lineage>
        <taxon>Bacteria</taxon>
        <taxon>Pseudomonadati</taxon>
        <taxon>Pseudomonadota</taxon>
        <taxon>Alphaproteobacteria</taxon>
        <taxon>Rhodobacterales</taxon>
        <taxon>Paracoccaceae</taxon>
        <taxon>Tritonibacter</taxon>
    </lineage>
</organism>
<dbReference type="PANTHER" id="PTHR38097:SF2">
    <property type="entry name" value="DNA-BINDING PROTEIN STPA"/>
    <property type="match status" value="1"/>
</dbReference>